<dbReference type="EMBL" id="LSRX01000067">
    <property type="protein sequence ID" value="OLQ11023.1"/>
    <property type="molecule type" value="Genomic_DNA"/>
</dbReference>
<dbReference type="OrthoDB" id="431391at2759"/>
<gene>
    <name evidence="1" type="ORF">AK812_SmicGene5245</name>
</gene>
<organism evidence="1 2">
    <name type="scientific">Symbiodinium microadriaticum</name>
    <name type="common">Dinoflagellate</name>
    <name type="synonym">Zooxanthella microadriatica</name>
    <dbReference type="NCBI Taxonomy" id="2951"/>
    <lineage>
        <taxon>Eukaryota</taxon>
        <taxon>Sar</taxon>
        <taxon>Alveolata</taxon>
        <taxon>Dinophyceae</taxon>
        <taxon>Suessiales</taxon>
        <taxon>Symbiodiniaceae</taxon>
        <taxon>Symbiodinium</taxon>
    </lineage>
</organism>
<name>A0A1Q9EUB6_SYMMI</name>
<sequence length="241" mass="27485">MMWVVVWYIGDNLMMYEDPERQMSLRLFVYRQGIAAPVEHRLHSLDVLRRGEVKVHVSFKKKVVKHDDEEAKPDAVEKAKPHAPESLKRLSSPLDFSRMKATGDVAASVIRFSALGLRFYRSLSLPSTTIASIAGTETVYLMLTISSMTPFQEIGEERQGLQDRDAFMNIEFAFRLIKDQTWSLTCMDPERGNIWESWSRSFSSQLQADQSAISKSLSQLAKDLGYADCSHFLQQHDVDCS</sequence>
<dbReference type="Proteomes" id="UP000186817">
    <property type="component" value="Unassembled WGS sequence"/>
</dbReference>
<keyword evidence="2" id="KW-1185">Reference proteome</keyword>
<evidence type="ECO:0000313" key="2">
    <source>
        <dbReference type="Proteomes" id="UP000186817"/>
    </source>
</evidence>
<accession>A0A1Q9EUB6</accession>
<comment type="caution">
    <text evidence="1">The sequence shown here is derived from an EMBL/GenBank/DDBJ whole genome shotgun (WGS) entry which is preliminary data.</text>
</comment>
<evidence type="ECO:0000313" key="1">
    <source>
        <dbReference type="EMBL" id="OLQ11023.1"/>
    </source>
</evidence>
<proteinExistence type="predicted"/>
<dbReference type="AlphaFoldDB" id="A0A1Q9EUB6"/>
<protein>
    <submittedName>
        <fullName evidence="1">Uncharacterized protein</fullName>
    </submittedName>
</protein>
<reference evidence="1 2" key="1">
    <citation type="submission" date="2016-02" db="EMBL/GenBank/DDBJ databases">
        <title>Genome analysis of coral dinoflagellate symbionts highlights evolutionary adaptations to a symbiotic lifestyle.</title>
        <authorList>
            <person name="Aranda M."/>
            <person name="Li Y."/>
            <person name="Liew Y.J."/>
            <person name="Baumgarten S."/>
            <person name="Simakov O."/>
            <person name="Wilson M."/>
            <person name="Piel J."/>
            <person name="Ashoor H."/>
            <person name="Bougouffa S."/>
            <person name="Bajic V.B."/>
            <person name="Ryu T."/>
            <person name="Ravasi T."/>
            <person name="Bayer T."/>
            <person name="Micklem G."/>
            <person name="Kim H."/>
            <person name="Bhak J."/>
            <person name="Lajeunesse T.C."/>
            <person name="Voolstra C.R."/>
        </authorList>
    </citation>
    <scope>NUCLEOTIDE SEQUENCE [LARGE SCALE GENOMIC DNA]</scope>
    <source>
        <strain evidence="1 2">CCMP2467</strain>
    </source>
</reference>